<dbReference type="RefSeq" id="XP_012202458.1">
    <property type="nucleotide sequence ID" value="XM_012347068.1"/>
</dbReference>
<feature type="region of interest" description="Disordered" evidence="1">
    <location>
        <begin position="37"/>
        <end position="71"/>
    </location>
</feature>
<keyword evidence="3" id="KW-1185">Reference proteome</keyword>
<protein>
    <submittedName>
        <fullName evidence="2">Uncharacterized protein</fullName>
    </submittedName>
</protein>
<organism evidence="2 3">
    <name type="scientific">Saprolegnia parasitica (strain CBS 223.65)</name>
    <dbReference type="NCBI Taxonomy" id="695850"/>
    <lineage>
        <taxon>Eukaryota</taxon>
        <taxon>Sar</taxon>
        <taxon>Stramenopiles</taxon>
        <taxon>Oomycota</taxon>
        <taxon>Saprolegniomycetes</taxon>
        <taxon>Saprolegniales</taxon>
        <taxon>Saprolegniaceae</taxon>
        <taxon>Saprolegnia</taxon>
    </lineage>
</organism>
<gene>
    <name evidence="2" type="ORF">SPRG_08100</name>
</gene>
<dbReference type="OMA" id="QTMARQM"/>
<reference evidence="2 3" key="1">
    <citation type="journal article" date="2013" name="PLoS Genet.">
        <title>Distinctive expansion of potential virulence genes in the genome of the oomycete fish pathogen Saprolegnia parasitica.</title>
        <authorList>
            <person name="Jiang R.H."/>
            <person name="de Bruijn I."/>
            <person name="Haas B.J."/>
            <person name="Belmonte R."/>
            <person name="Lobach L."/>
            <person name="Christie J."/>
            <person name="van den Ackerveken G."/>
            <person name="Bottin A."/>
            <person name="Bulone V."/>
            <person name="Diaz-Moreno S.M."/>
            <person name="Dumas B."/>
            <person name="Fan L."/>
            <person name="Gaulin E."/>
            <person name="Govers F."/>
            <person name="Grenville-Briggs L.J."/>
            <person name="Horner N.R."/>
            <person name="Levin J.Z."/>
            <person name="Mammella M."/>
            <person name="Meijer H.J."/>
            <person name="Morris P."/>
            <person name="Nusbaum C."/>
            <person name="Oome S."/>
            <person name="Phillips A.J."/>
            <person name="van Rooyen D."/>
            <person name="Rzeszutek E."/>
            <person name="Saraiva M."/>
            <person name="Secombes C.J."/>
            <person name="Seidl M.F."/>
            <person name="Snel B."/>
            <person name="Stassen J.H."/>
            <person name="Sykes S."/>
            <person name="Tripathy S."/>
            <person name="van den Berg H."/>
            <person name="Vega-Arreguin J.C."/>
            <person name="Wawra S."/>
            <person name="Young S.K."/>
            <person name="Zeng Q."/>
            <person name="Dieguez-Uribeondo J."/>
            <person name="Russ C."/>
            <person name="Tyler B.M."/>
            <person name="van West P."/>
        </authorList>
    </citation>
    <scope>NUCLEOTIDE SEQUENCE [LARGE SCALE GENOMIC DNA]</scope>
    <source>
        <strain evidence="2 3">CBS 223.65</strain>
    </source>
</reference>
<dbReference type="EMBL" id="KK583221">
    <property type="protein sequence ID" value="KDO26810.1"/>
    <property type="molecule type" value="Genomic_DNA"/>
</dbReference>
<evidence type="ECO:0000256" key="1">
    <source>
        <dbReference type="SAM" id="MobiDB-lite"/>
    </source>
</evidence>
<proteinExistence type="predicted"/>
<name>A0A067CCB5_SAPPC</name>
<dbReference type="AlphaFoldDB" id="A0A067CCB5"/>
<evidence type="ECO:0000313" key="2">
    <source>
        <dbReference type="EMBL" id="KDO26810.1"/>
    </source>
</evidence>
<sequence>MQAIFDDFATLPLDEYALLPTDSLLLEDVDAFFAPATTSSPASSDHCTTSDAGSEDLPPPPPKKINVSRKRQRDEIDYLRAKVVELESHLSVLQAAEAPLVAASPWQTMARQMRLEKDAAIGEREQLKRELAEQIEFGKTLESLLKKRPKLAALPQLDADQWKLYRLVQDPVLRREAVANILAHQYEALPGALIESSLLEQEDDVTAFAPYLAKHFDDQLITTATLCKTVEYDMHTVARMMWLLLSAGCSLNRTTFHRLETFDEDTIYIANEGRWEFLLNQTRLLMKRYVEADRIVFVMRTILEDELSPHAPEALVTNKSAWFVLEPIAGQPGCRIKFFQKMTLPMVQSEVLLTHPKFSDVNSPYYRIGNITDAAMMSLREMIGDFTSQLELLLQRYIPEQ</sequence>
<dbReference type="OrthoDB" id="66637at2759"/>
<dbReference type="Proteomes" id="UP000030745">
    <property type="component" value="Unassembled WGS sequence"/>
</dbReference>
<dbReference type="VEuPathDB" id="FungiDB:SPRG_08100"/>
<accession>A0A067CCB5</accession>
<dbReference type="KEGG" id="spar:SPRG_08100"/>
<dbReference type="GeneID" id="24130337"/>
<evidence type="ECO:0000313" key="3">
    <source>
        <dbReference type="Proteomes" id="UP000030745"/>
    </source>
</evidence>